<dbReference type="Proteomes" id="UP001490365">
    <property type="component" value="Unassembled WGS sequence"/>
</dbReference>
<sequence length="132" mass="13641">MTPFMISVMSLLDGAPPPVPETEPSQAGPVAVVTDTQVVVRSLAEQLVCEANAVLRDHGTAFTLADETGPGSLSFTIGCGEAEARVETAVSGRTAVARLTASGLPDDGPRRLTSEDELQALLLGLIAASVRR</sequence>
<organism evidence="1 2">
    <name type="scientific">Streptomyces sp. 900105755</name>
    <dbReference type="NCBI Taxonomy" id="3154389"/>
    <lineage>
        <taxon>Bacteria</taxon>
        <taxon>Bacillati</taxon>
        <taxon>Actinomycetota</taxon>
        <taxon>Actinomycetes</taxon>
        <taxon>Kitasatosporales</taxon>
        <taxon>Streptomycetaceae</taxon>
        <taxon>Streptomyces</taxon>
    </lineage>
</organism>
<dbReference type="RefSeq" id="WP_351955313.1">
    <property type="nucleotide sequence ID" value="NZ_JBEOZH010000017.1"/>
</dbReference>
<gene>
    <name evidence="1" type="ORF">ABT211_04920</name>
</gene>
<protein>
    <submittedName>
        <fullName evidence="1">Uncharacterized protein</fullName>
    </submittedName>
</protein>
<comment type="caution">
    <text evidence="1">The sequence shown here is derived from an EMBL/GenBank/DDBJ whole genome shotgun (WGS) entry which is preliminary data.</text>
</comment>
<keyword evidence="2" id="KW-1185">Reference proteome</keyword>
<name>A0ABV1T9C0_9ACTN</name>
<evidence type="ECO:0000313" key="1">
    <source>
        <dbReference type="EMBL" id="MER6266632.1"/>
    </source>
</evidence>
<evidence type="ECO:0000313" key="2">
    <source>
        <dbReference type="Proteomes" id="UP001490365"/>
    </source>
</evidence>
<proteinExistence type="predicted"/>
<accession>A0ABV1T9C0</accession>
<dbReference type="EMBL" id="JBEOZM010000002">
    <property type="protein sequence ID" value="MER6266632.1"/>
    <property type="molecule type" value="Genomic_DNA"/>
</dbReference>
<reference evidence="1 2" key="1">
    <citation type="submission" date="2024-06" db="EMBL/GenBank/DDBJ databases">
        <title>The Natural Products Discovery Center: Release of the First 8490 Sequenced Strains for Exploring Actinobacteria Biosynthetic Diversity.</title>
        <authorList>
            <person name="Kalkreuter E."/>
            <person name="Kautsar S.A."/>
            <person name="Yang D."/>
            <person name="Bader C.D."/>
            <person name="Teijaro C.N."/>
            <person name="Fluegel L."/>
            <person name="Davis C.M."/>
            <person name="Simpson J.R."/>
            <person name="Lauterbach L."/>
            <person name="Steele A.D."/>
            <person name="Gui C."/>
            <person name="Meng S."/>
            <person name="Li G."/>
            <person name="Viehrig K."/>
            <person name="Ye F."/>
            <person name="Su P."/>
            <person name="Kiefer A.F."/>
            <person name="Nichols A."/>
            <person name="Cepeda A.J."/>
            <person name="Yan W."/>
            <person name="Fan B."/>
            <person name="Jiang Y."/>
            <person name="Adhikari A."/>
            <person name="Zheng C.-J."/>
            <person name="Schuster L."/>
            <person name="Cowan T.M."/>
            <person name="Smanski M.J."/>
            <person name="Chevrette M.G."/>
            <person name="De Carvalho L.P.S."/>
            <person name="Shen B."/>
        </authorList>
    </citation>
    <scope>NUCLEOTIDE SEQUENCE [LARGE SCALE GENOMIC DNA]</scope>
    <source>
        <strain evidence="1 2">NPDC001694</strain>
    </source>
</reference>